<reference evidence="1 2" key="1">
    <citation type="submission" date="2024-01" db="EMBL/GenBank/DDBJ databases">
        <title>The genomes of 5 underutilized Papilionoideae crops provide insights into root nodulation and disease resistanc.</title>
        <authorList>
            <person name="Jiang F."/>
        </authorList>
    </citation>
    <scope>NUCLEOTIDE SEQUENCE [LARGE SCALE GENOMIC DNA]</scope>
    <source>
        <strain evidence="1">JINMINGXINNONG_FW02</strain>
        <tissue evidence="1">Leaves</tissue>
    </source>
</reference>
<name>A0AAN9NIL3_PHACN</name>
<sequence length="80" mass="9210">MLHLTILPIGGLQCCTRRLKRHWYVMPKEMEKYEESLWMRDTWHLLGSLKVAPCGCLLLVFQVKRKGGFSKDGPPSSLPP</sequence>
<keyword evidence="2" id="KW-1185">Reference proteome</keyword>
<gene>
    <name evidence="1" type="ORF">VNO80_06782</name>
</gene>
<accession>A0AAN9NIL3</accession>
<dbReference type="Proteomes" id="UP001374584">
    <property type="component" value="Unassembled WGS sequence"/>
</dbReference>
<comment type="caution">
    <text evidence="1">The sequence shown here is derived from an EMBL/GenBank/DDBJ whole genome shotgun (WGS) entry which is preliminary data.</text>
</comment>
<evidence type="ECO:0000313" key="2">
    <source>
        <dbReference type="Proteomes" id="UP001374584"/>
    </source>
</evidence>
<evidence type="ECO:0000313" key="1">
    <source>
        <dbReference type="EMBL" id="KAK7373376.1"/>
    </source>
</evidence>
<organism evidence="1 2">
    <name type="scientific">Phaseolus coccineus</name>
    <name type="common">Scarlet runner bean</name>
    <name type="synonym">Phaseolus multiflorus</name>
    <dbReference type="NCBI Taxonomy" id="3886"/>
    <lineage>
        <taxon>Eukaryota</taxon>
        <taxon>Viridiplantae</taxon>
        <taxon>Streptophyta</taxon>
        <taxon>Embryophyta</taxon>
        <taxon>Tracheophyta</taxon>
        <taxon>Spermatophyta</taxon>
        <taxon>Magnoliopsida</taxon>
        <taxon>eudicotyledons</taxon>
        <taxon>Gunneridae</taxon>
        <taxon>Pentapetalae</taxon>
        <taxon>rosids</taxon>
        <taxon>fabids</taxon>
        <taxon>Fabales</taxon>
        <taxon>Fabaceae</taxon>
        <taxon>Papilionoideae</taxon>
        <taxon>50 kb inversion clade</taxon>
        <taxon>NPAAA clade</taxon>
        <taxon>indigoferoid/millettioid clade</taxon>
        <taxon>Phaseoleae</taxon>
        <taxon>Phaseolus</taxon>
    </lineage>
</organism>
<proteinExistence type="predicted"/>
<dbReference type="EMBL" id="JAYMYR010000003">
    <property type="protein sequence ID" value="KAK7373376.1"/>
    <property type="molecule type" value="Genomic_DNA"/>
</dbReference>
<protein>
    <submittedName>
        <fullName evidence="1">Uncharacterized protein</fullName>
    </submittedName>
</protein>
<dbReference type="AlphaFoldDB" id="A0AAN9NIL3"/>